<dbReference type="Gene3D" id="3.30.420.40">
    <property type="match status" value="4"/>
</dbReference>
<accession>A0A9D1M4F2</accession>
<dbReference type="Proteomes" id="UP000824107">
    <property type="component" value="Unassembled WGS sequence"/>
</dbReference>
<name>A0A9D1M4F2_9PROT</name>
<dbReference type="Pfam" id="PF03702">
    <property type="entry name" value="AnmK"/>
    <property type="match status" value="2"/>
</dbReference>
<dbReference type="PANTHER" id="PTHR30605">
    <property type="entry name" value="ANHYDRO-N-ACETYLMURAMIC ACID KINASE"/>
    <property type="match status" value="1"/>
</dbReference>
<proteinExistence type="predicted"/>
<keyword evidence="1" id="KW-0119">Carbohydrate metabolism</keyword>
<evidence type="ECO:0000256" key="1">
    <source>
        <dbReference type="ARBA" id="ARBA00023277"/>
    </source>
</evidence>
<dbReference type="PANTHER" id="PTHR30605:SF0">
    <property type="entry name" value="ANHYDRO-N-ACETYLMURAMIC ACID KINASE"/>
    <property type="match status" value="1"/>
</dbReference>
<reference evidence="2" key="2">
    <citation type="journal article" date="2021" name="PeerJ">
        <title>Extensive microbial diversity within the chicken gut microbiome revealed by metagenomics and culture.</title>
        <authorList>
            <person name="Gilroy R."/>
            <person name="Ravi A."/>
            <person name="Getino M."/>
            <person name="Pursley I."/>
            <person name="Horton D.L."/>
            <person name="Alikhan N.F."/>
            <person name="Baker D."/>
            <person name="Gharbi K."/>
            <person name="Hall N."/>
            <person name="Watson M."/>
            <person name="Adriaenssens E.M."/>
            <person name="Foster-Nyarko E."/>
            <person name="Jarju S."/>
            <person name="Secka A."/>
            <person name="Antonio M."/>
            <person name="Oren A."/>
            <person name="Chaudhuri R.R."/>
            <person name="La Ragione R."/>
            <person name="Hildebrand F."/>
            <person name="Pallen M.J."/>
        </authorList>
    </citation>
    <scope>NUCLEOTIDE SEQUENCE</scope>
    <source>
        <strain evidence="2">ChiW3-316</strain>
    </source>
</reference>
<organism evidence="2 3">
    <name type="scientific">Candidatus Scatocola faecipullorum</name>
    <dbReference type="NCBI Taxonomy" id="2840917"/>
    <lineage>
        <taxon>Bacteria</taxon>
        <taxon>Pseudomonadati</taxon>
        <taxon>Pseudomonadota</taxon>
        <taxon>Alphaproteobacteria</taxon>
        <taxon>Rhodospirillales</taxon>
        <taxon>Rhodospirillaceae</taxon>
        <taxon>Rhodospirillaceae incertae sedis</taxon>
        <taxon>Candidatus Scatocola</taxon>
    </lineage>
</organism>
<gene>
    <name evidence="2" type="ORF">IAD20_04970</name>
</gene>
<protein>
    <submittedName>
        <fullName evidence="2">Anhydro-N-acetylmuramic acid kinase</fullName>
    </submittedName>
</protein>
<evidence type="ECO:0000313" key="3">
    <source>
        <dbReference type="Proteomes" id="UP000824107"/>
    </source>
</evidence>
<dbReference type="GO" id="GO:0016301">
    <property type="term" value="F:kinase activity"/>
    <property type="evidence" value="ECO:0007669"/>
    <property type="project" value="UniProtKB-KW"/>
</dbReference>
<dbReference type="GO" id="GO:0006040">
    <property type="term" value="P:amino sugar metabolic process"/>
    <property type="evidence" value="ECO:0007669"/>
    <property type="project" value="InterPro"/>
</dbReference>
<evidence type="ECO:0000313" key="2">
    <source>
        <dbReference type="EMBL" id="HIU53412.1"/>
    </source>
</evidence>
<dbReference type="GO" id="GO:0005524">
    <property type="term" value="F:ATP binding"/>
    <property type="evidence" value="ECO:0007669"/>
    <property type="project" value="InterPro"/>
</dbReference>
<sequence>MSVIKTIGVMTGNSLDAVDVVLTAFDGVNICDLAAHTLAYPAELSDRFRRLRGQLKQTAADMESFARDTFFSETVNEYTSLVARAVNELLARSNTPKDEVDAIGFHGQTCDHFPPSIAGDLPPYTLQIGNPNLLADLTGVPVIYDFRSDDLMNGGEGAPLAPMHNFHLAASLREKGVFPVAFCNGGNTGNIALISQNGAGKDILLGWDVGPFNHFADTITRTCFGAPYDKDGRYGKKGRVQTDLLDKLFNQTAVSETGENFYLSRPPKSSDPSWYRLPDISGYQAEDVLRTVEYLSSYVFFHSLSYIPEDVMMPEYFLLFGGGWNNPLMTDDFAALLHGGENIVLPQHRALFERLRSRFAQNPHIARTDRYGISGQYMEAGILADLARCKIKNIPFTTPETTGCKTPTVCGIWCYPHDRQQPLYNRAAPGWHKKIPG</sequence>
<keyword evidence="2" id="KW-0418">Kinase</keyword>
<dbReference type="GO" id="GO:0009254">
    <property type="term" value="P:peptidoglycan turnover"/>
    <property type="evidence" value="ECO:0007669"/>
    <property type="project" value="InterPro"/>
</dbReference>
<dbReference type="GO" id="GO:0016773">
    <property type="term" value="F:phosphotransferase activity, alcohol group as acceptor"/>
    <property type="evidence" value="ECO:0007669"/>
    <property type="project" value="InterPro"/>
</dbReference>
<dbReference type="EMBL" id="DVNC01000031">
    <property type="protein sequence ID" value="HIU53412.1"/>
    <property type="molecule type" value="Genomic_DNA"/>
</dbReference>
<dbReference type="AlphaFoldDB" id="A0A9D1M4F2"/>
<dbReference type="InterPro" id="IPR043129">
    <property type="entry name" value="ATPase_NBD"/>
</dbReference>
<dbReference type="SUPFAM" id="SSF53067">
    <property type="entry name" value="Actin-like ATPase domain"/>
    <property type="match status" value="1"/>
</dbReference>
<comment type="caution">
    <text evidence="2">The sequence shown here is derived from an EMBL/GenBank/DDBJ whole genome shotgun (WGS) entry which is preliminary data.</text>
</comment>
<keyword evidence="2" id="KW-0808">Transferase</keyword>
<reference evidence="2" key="1">
    <citation type="submission" date="2020-10" db="EMBL/GenBank/DDBJ databases">
        <authorList>
            <person name="Gilroy R."/>
        </authorList>
    </citation>
    <scope>NUCLEOTIDE SEQUENCE</scope>
    <source>
        <strain evidence="2">ChiW3-316</strain>
    </source>
</reference>
<dbReference type="InterPro" id="IPR005338">
    <property type="entry name" value="Anhydro_N_Ac-Mur_kinase"/>
</dbReference>